<dbReference type="PANTHER" id="PTHR10488:SF1">
    <property type="entry name" value="GLYCINE AMIDINOTRANSFERASE, MITOCHONDRIAL"/>
    <property type="match status" value="1"/>
</dbReference>
<evidence type="ECO:0000313" key="7">
    <source>
        <dbReference type="Proteomes" id="UP000255316"/>
    </source>
</evidence>
<dbReference type="GO" id="GO:0015068">
    <property type="term" value="F:glycine amidinotransferase activity"/>
    <property type="evidence" value="ECO:0007669"/>
    <property type="project" value="TreeGrafter"/>
</dbReference>
<reference evidence="5 7" key="2">
    <citation type="submission" date="2018-06" db="EMBL/GenBank/DDBJ databases">
        <authorList>
            <consortium name="Pathogen Informatics"/>
            <person name="Doyle S."/>
        </authorList>
    </citation>
    <scope>NUCLEOTIDE SEQUENCE [LARGE SCALE GENOMIC DNA]</scope>
    <source>
        <strain evidence="5 7">NCTC12438</strain>
    </source>
</reference>
<evidence type="ECO:0000313" key="5">
    <source>
        <dbReference type="EMBL" id="STX36309.1"/>
    </source>
</evidence>
<dbReference type="RefSeq" id="WP_202972241.1">
    <property type="nucleotide sequence ID" value="NZ_CAAAHQ010000039.1"/>
</dbReference>
<gene>
    <name evidence="5" type="primary">strB1</name>
    <name evidence="4" type="ORF">Lcin_1183</name>
    <name evidence="5" type="ORF">NCTC12438_02941</name>
</gene>
<dbReference type="Gene3D" id="3.75.10.10">
    <property type="entry name" value="L-arginine/glycine Amidinotransferase, Chain A"/>
    <property type="match status" value="1"/>
</dbReference>
<dbReference type="EC" id="2.1.4.2" evidence="5"/>
<dbReference type="CDD" id="cd21136">
    <property type="entry name" value="amidinotransferase_AGAT-like"/>
    <property type="match status" value="1"/>
</dbReference>
<proteinExistence type="inferred from homology"/>
<dbReference type="SUPFAM" id="SSF55909">
    <property type="entry name" value="Pentein"/>
    <property type="match status" value="1"/>
</dbReference>
<dbReference type="STRING" id="28085.Lcin_1183"/>
<evidence type="ECO:0000256" key="3">
    <source>
        <dbReference type="PIRSR" id="PIRSR633195-1"/>
    </source>
</evidence>
<dbReference type="PANTHER" id="PTHR10488">
    <property type="entry name" value="GLYCINE AMIDINOTRANSFERASE, MITOCHONDRIAL"/>
    <property type="match status" value="1"/>
</dbReference>
<dbReference type="InterPro" id="IPR033195">
    <property type="entry name" value="AmidinoTrfase"/>
</dbReference>
<dbReference type="EMBL" id="UGNX01000001">
    <property type="protein sequence ID" value="STX36309.1"/>
    <property type="molecule type" value="Genomic_DNA"/>
</dbReference>
<keyword evidence="2 5" id="KW-0808">Transferase</keyword>
<dbReference type="GO" id="GO:0006601">
    <property type="term" value="P:creatine biosynthetic process"/>
    <property type="evidence" value="ECO:0007669"/>
    <property type="project" value="TreeGrafter"/>
</dbReference>
<evidence type="ECO:0000256" key="2">
    <source>
        <dbReference type="ARBA" id="ARBA00022679"/>
    </source>
</evidence>
<dbReference type="EMBL" id="LNXX01000009">
    <property type="protein sequence ID" value="KTC89268.1"/>
    <property type="molecule type" value="Genomic_DNA"/>
</dbReference>
<keyword evidence="6" id="KW-1185">Reference proteome</keyword>
<accession>A0A378IMD3</accession>
<sequence>MYLTENESMGDSSLKISKAHTSPVCSYTEWDLLEEVIVGVVDGARFPPWHIALGPVLPEAQHDVFRKHAGQLFPAERIAAANKELEEFIRILEVEGVKVRRPEPMDHAQSFRMSGWESTGLYNAMPRDLLLVIGNEIIECPLAWRSRYCEVFGYRPLLKEYFKQGAKWSSAPKPELRDELYEYQWTEPKQGESARWIINEFEPTFDAADFIRCGRDIIAQKSHVTNELGIEWLRRHLGNEYRIHVLDFDDPHAMHIDTTLLPLAPGKLLIHPDRVPVVPELFKGWDVFRSPQPIIPDGHPLYMTSKWINMNILMLDEKRVVVEYQDEPMITALKKWGFTPIPCHFRNFNSFGGSFHCATLDVRRQGTLKSYLI</sequence>
<dbReference type="Proteomes" id="UP000054854">
    <property type="component" value="Unassembled WGS sequence"/>
</dbReference>
<dbReference type="Proteomes" id="UP000255316">
    <property type="component" value="Unassembled WGS sequence"/>
</dbReference>
<evidence type="ECO:0000313" key="6">
    <source>
        <dbReference type="Proteomes" id="UP000054854"/>
    </source>
</evidence>
<comment type="similarity">
    <text evidence="1">Belongs to the amidinotransferase family.</text>
</comment>
<evidence type="ECO:0000256" key="1">
    <source>
        <dbReference type="ARBA" id="ARBA00006943"/>
    </source>
</evidence>
<evidence type="ECO:0000313" key="4">
    <source>
        <dbReference type="EMBL" id="KTC89268.1"/>
    </source>
</evidence>
<feature type="active site" evidence="3">
    <location>
        <position position="255"/>
    </location>
</feature>
<name>A0A378IMD3_9GAMM</name>
<feature type="active site" evidence="3">
    <location>
        <position position="206"/>
    </location>
</feature>
<feature type="active site" description="Amidino-cysteine intermediate" evidence="3">
    <location>
        <position position="357"/>
    </location>
</feature>
<reference evidence="4 6" key="1">
    <citation type="submission" date="2015-11" db="EMBL/GenBank/DDBJ databases">
        <title>Genomic analysis of 38 Legionella species identifies large and diverse effector repertoires.</title>
        <authorList>
            <person name="Burstein D."/>
            <person name="Amaro F."/>
            <person name="Zusman T."/>
            <person name="Lifshitz Z."/>
            <person name="Cohen O."/>
            <person name="Gilbert J.A."/>
            <person name="Pupko T."/>
            <person name="Shuman H.A."/>
            <person name="Segal G."/>
        </authorList>
    </citation>
    <scope>NUCLEOTIDE SEQUENCE [LARGE SCALE GENOMIC DNA]</scope>
    <source>
        <strain evidence="4 6">CDC#72-OH-14</strain>
    </source>
</reference>
<organism evidence="5 7">
    <name type="scientific">Legionella cincinnatiensis</name>
    <dbReference type="NCBI Taxonomy" id="28085"/>
    <lineage>
        <taxon>Bacteria</taxon>
        <taxon>Pseudomonadati</taxon>
        <taxon>Pseudomonadota</taxon>
        <taxon>Gammaproteobacteria</taxon>
        <taxon>Legionellales</taxon>
        <taxon>Legionellaceae</taxon>
        <taxon>Legionella</taxon>
    </lineage>
</organism>
<protein>
    <submittedName>
        <fullName evidence="5">Inosamine-phosphate amidinotransferase 1</fullName>
        <ecNumber evidence="5">2.1.4.2</ecNumber>
    </submittedName>
</protein>
<dbReference type="AlphaFoldDB" id="A0A378IMD3"/>
<dbReference type="GO" id="GO:0015069">
    <property type="term" value="F:scyllo-inosamine-4-phosphate amidinotransferase activity"/>
    <property type="evidence" value="ECO:0007669"/>
    <property type="project" value="UniProtKB-EC"/>
</dbReference>